<protein>
    <submittedName>
        <fullName evidence="5">Zinc ABC transporter substrate-binding protein</fullName>
    </submittedName>
</protein>
<gene>
    <name evidence="5" type="ORF">DWY99_12760</name>
</gene>
<comment type="similarity">
    <text evidence="1">Belongs to the bacterial solute-binding protein 9 family.</text>
</comment>
<dbReference type="Gene3D" id="3.40.50.1980">
    <property type="entry name" value="Nitrogenase molybdenum iron protein domain"/>
    <property type="match status" value="2"/>
</dbReference>
<dbReference type="PANTHER" id="PTHR42953">
    <property type="entry name" value="HIGH-AFFINITY ZINC UPTAKE SYSTEM PROTEIN ZNUA-RELATED"/>
    <property type="match status" value="1"/>
</dbReference>
<evidence type="ECO:0000256" key="3">
    <source>
        <dbReference type="ARBA" id="ARBA00022729"/>
    </source>
</evidence>
<reference evidence="5 6" key="1">
    <citation type="submission" date="2018-08" db="EMBL/GenBank/DDBJ databases">
        <title>A genome reference for cultivated species of the human gut microbiota.</title>
        <authorList>
            <person name="Zou Y."/>
            <person name="Xue W."/>
            <person name="Luo G."/>
        </authorList>
    </citation>
    <scope>NUCLEOTIDE SEQUENCE [LARGE SCALE GENOMIC DNA]</scope>
    <source>
        <strain evidence="5 6">AF28-26</strain>
    </source>
</reference>
<evidence type="ECO:0000256" key="2">
    <source>
        <dbReference type="ARBA" id="ARBA00022448"/>
    </source>
</evidence>
<sequence>MKQILSALLCAAVYLTGFSGCGTPAKESSRLKLLASFYPIAIMALNITDGVEGVAVESMAQQQTGCLHDFQMTTADMKKAETADAFLINGAGMEVFLDKISDQLPELPVIDSSTGIPLIASGEDHHHDGGAGHDHDQEDYNPHLWVSITNCMEQVRNLSEGIIALDPEHEAEYRENTETYLEKLSALRDKMHSALDHVKNKDIITFHEAFPYFAEEFGLHIAAVINREPDSQPSAKELADTIRLVRETDVKALFVEPLYPETSADIIAAETSAQVYVLDPAVSGEWDKNAYLTAMESNLQVLEQALNS</sequence>
<name>A0A412AUT9_9FIRM</name>
<dbReference type="InterPro" id="IPR050492">
    <property type="entry name" value="Bact_metal-bind_prot9"/>
</dbReference>
<dbReference type="SUPFAM" id="SSF53807">
    <property type="entry name" value="Helical backbone' metal receptor"/>
    <property type="match status" value="1"/>
</dbReference>
<comment type="caution">
    <text evidence="5">The sequence shown here is derived from an EMBL/GenBank/DDBJ whole genome shotgun (WGS) entry which is preliminary data.</text>
</comment>
<dbReference type="GO" id="GO:0007155">
    <property type="term" value="P:cell adhesion"/>
    <property type="evidence" value="ECO:0007669"/>
    <property type="project" value="InterPro"/>
</dbReference>
<evidence type="ECO:0000256" key="4">
    <source>
        <dbReference type="SAM" id="MobiDB-lite"/>
    </source>
</evidence>
<dbReference type="Proteomes" id="UP000284751">
    <property type="component" value="Unassembled WGS sequence"/>
</dbReference>
<dbReference type="EMBL" id="QRTC01000068">
    <property type="protein sequence ID" value="RGQ35353.1"/>
    <property type="molecule type" value="Genomic_DNA"/>
</dbReference>
<dbReference type="InterPro" id="IPR006129">
    <property type="entry name" value="AdhesinB"/>
</dbReference>
<dbReference type="InterPro" id="IPR006127">
    <property type="entry name" value="ZnuA-like"/>
</dbReference>
<dbReference type="GO" id="GO:0046872">
    <property type="term" value="F:metal ion binding"/>
    <property type="evidence" value="ECO:0007669"/>
    <property type="project" value="InterPro"/>
</dbReference>
<proteinExistence type="inferred from homology"/>
<organism evidence="5 6">
    <name type="scientific">[Clostridium] leptum</name>
    <dbReference type="NCBI Taxonomy" id="1535"/>
    <lineage>
        <taxon>Bacteria</taxon>
        <taxon>Bacillati</taxon>
        <taxon>Bacillota</taxon>
        <taxon>Clostridia</taxon>
        <taxon>Eubacteriales</taxon>
        <taxon>Oscillospiraceae</taxon>
        <taxon>Oscillospiraceae incertae sedis</taxon>
    </lineage>
</organism>
<evidence type="ECO:0000313" key="5">
    <source>
        <dbReference type="EMBL" id="RGQ35353.1"/>
    </source>
</evidence>
<keyword evidence="2" id="KW-0813">Transport</keyword>
<evidence type="ECO:0000313" key="6">
    <source>
        <dbReference type="Proteomes" id="UP000284751"/>
    </source>
</evidence>
<feature type="region of interest" description="Disordered" evidence="4">
    <location>
        <begin position="118"/>
        <end position="138"/>
    </location>
</feature>
<feature type="compositionally biased region" description="Basic and acidic residues" evidence="4">
    <location>
        <begin position="122"/>
        <end position="138"/>
    </location>
</feature>
<dbReference type="AlphaFoldDB" id="A0A412AUT9"/>
<dbReference type="Pfam" id="PF01297">
    <property type="entry name" value="ZnuA"/>
    <property type="match status" value="1"/>
</dbReference>
<dbReference type="GO" id="GO:0030001">
    <property type="term" value="P:metal ion transport"/>
    <property type="evidence" value="ECO:0007669"/>
    <property type="project" value="InterPro"/>
</dbReference>
<accession>A0A412AUT9</accession>
<evidence type="ECO:0000256" key="1">
    <source>
        <dbReference type="ARBA" id="ARBA00011028"/>
    </source>
</evidence>
<dbReference type="PANTHER" id="PTHR42953:SF3">
    <property type="entry name" value="HIGH-AFFINITY ZINC UPTAKE SYSTEM PROTEIN ZNUA"/>
    <property type="match status" value="1"/>
</dbReference>
<dbReference type="PROSITE" id="PS51257">
    <property type="entry name" value="PROKAR_LIPOPROTEIN"/>
    <property type="match status" value="1"/>
</dbReference>
<dbReference type="PRINTS" id="PR00691">
    <property type="entry name" value="ADHESINB"/>
</dbReference>
<keyword evidence="3" id="KW-0732">Signal</keyword>